<reference evidence="2 3" key="1">
    <citation type="submission" date="2024-10" db="EMBL/GenBank/DDBJ databases">
        <title>The Natural Products Discovery Center: Release of the First 8490 Sequenced Strains for Exploring Actinobacteria Biosynthetic Diversity.</title>
        <authorList>
            <person name="Kalkreuter E."/>
            <person name="Kautsar S.A."/>
            <person name="Yang D."/>
            <person name="Bader C.D."/>
            <person name="Teijaro C.N."/>
            <person name="Fluegel L."/>
            <person name="Davis C.M."/>
            <person name="Simpson J.R."/>
            <person name="Lauterbach L."/>
            <person name="Steele A.D."/>
            <person name="Gui C."/>
            <person name="Meng S."/>
            <person name="Li G."/>
            <person name="Viehrig K."/>
            <person name="Ye F."/>
            <person name="Su P."/>
            <person name="Kiefer A.F."/>
            <person name="Nichols A."/>
            <person name="Cepeda A.J."/>
            <person name="Yan W."/>
            <person name="Fan B."/>
            <person name="Jiang Y."/>
            <person name="Adhikari A."/>
            <person name="Zheng C.-J."/>
            <person name="Schuster L."/>
            <person name="Cowan T.M."/>
            <person name="Smanski M.J."/>
            <person name="Chevrette M.G."/>
            <person name="De Carvalho L.P.S."/>
            <person name="Shen B."/>
        </authorList>
    </citation>
    <scope>NUCLEOTIDE SEQUENCE [LARGE SCALE GENOMIC DNA]</scope>
    <source>
        <strain evidence="2 3">NPDC050545</strain>
    </source>
</reference>
<protein>
    <submittedName>
        <fullName evidence="2">Uncharacterized protein</fullName>
    </submittedName>
</protein>
<evidence type="ECO:0000256" key="1">
    <source>
        <dbReference type="SAM" id="Phobius"/>
    </source>
</evidence>
<proteinExistence type="predicted"/>
<keyword evidence="1" id="KW-0812">Transmembrane</keyword>
<keyword evidence="1" id="KW-0472">Membrane</keyword>
<comment type="caution">
    <text evidence="2">The sequence shown here is derived from an EMBL/GenBank/DDBJ whole genome shotgun (WGS) entry which is preliminary data.</text>
</comment>
<accession>A0ABW7Z4I9</accession>
<dbReference type="Proteomes" id="UP001612741">
    <property type="component" value="Unassembled WGS sequence"/>
</dbReference>
<gene>
    <name evidence="2" type="ORF">ACIBG2_37325</name>
</gene>
<feature type="transmembrane region" description="Helical" evidence="1">
    <location>
        <begin position="46"/>
        <end position="65"/>
    </location>
</feature>
<organism evidence="2 3">
    <name type="scientific">Nonomuraea typhae</name>
    <dbReference type="NCBI Taxonomy" id="2603600"/>
    <lineage>
        <taxon>Bacteria</taxon>
        <taxon>Bacillati</taxon>
        <taxon>Actinomycetota</taxon>
        <taxon>Actinomycetes</taxon>
        <taxon>Streptosporangiales</taxon>
        <taxon>Streptosporangiaceae</taxon>
        <taxon>Nonomuraea</taxon>
    </lineage>
</organism>
<name>A0ABW7Z4I9_9ACTN</name>
<dbReference type="RefSeq" id="WP_397088887.1">
    <property type="nucleotide sequence ID" value="NZ_JBITGY010000011.1"/>
</dbReference>
<dbReference type="EMBL" id="JBITGY010000011">
    <property type="protein sequence ID" value="MFI6503093.1"/>
    <property type="molecule type" value="Genomic_DNA"/>
</dbReference>
<sequence length="280" mass="29754">MSEIGRMVAAIDPAPHTPQQGQGARELLLEIVATPVKARRRARWPVLIPVAAVLAAAAVLGVAFLPPDAPRGIAPPGALAFQRSGDDWIVTVKDLYADPGRFEAEFKARGFDIRLSIGPGSPSAAGQVTGGEFSEGASRIEEESVECESPGGRCTVSFRIPADFKGSAAIWFARPARPGERYESAGQADATGELLHCVPYRGMTVDQVRAVLAERNGSIEEFRVGKASEPARQVPGDWYVEDAAPTAPGQVLVWAQPDRVTLTPEQTADVKKMMAGCPKG</sequence>
<evidence type="ECO:0000313" key="2">
    <source>
        <dbReference type="EMBL" id="MFI6503093.1"/>
    </source>
</evidence>
<evidence type="ECO:0000313" key="3">
    <source>
        <dbReference type="Proteomes" id="UP001612741"/>
    </source>
</evidence>
<keyword evidence="3" id="KW-1185">Reference proteome</keyword>
<keyword evidence="1" id="KW-1133">Transmembrane helix</keyword>